<dbReference type="Proteomes" id="UP001580346">
    <property type="component" value="Unassembled WGS sequence"/>
</dbReference>
<keyword evidence="9 12" id="KW-1133">Transmembrane helix</keyword>
<protein>
    <submittedName>
        <fullName evidence="13">Cytochrome ubiquinol oxidase subunit I</fullName>
    </submittedName>
</protein>
<comment type="caution">
    <text evidence="13">The sequence shown here is derived from an EMBL/GenBank/DDBJ whole genome shotgun (WGS) entry which is preliminary data.</text>
</comment>
<feature type="transmembrane region" description="Helical" evidence="12">
    <location>
        <begin position="403"/>
        <end position="423"/>
    </location>
</feature>
<evidence type="ECO:0000256" key="7">
    <source>
        <dbReference type="ARBA" id="ARBA00022723"/>
    </source>
</evidence>
<name>A0ABV5ATA8_9BACL</name>
<dbReference type="PANTHER" id="PTHR30365:SF14">
    <property type="entry name" value="CYTOCHROME BD MENAQUINOL OXIDASE SUBUNIT I-RELATED"/>
    <property type="match status" value="1"/>
</dbReference>
<dbReference type="EMBL" id="JBHHMI010000008">
    <property type="protein sequence ID" value="MFB5267453.1"/>
    <property type="molecule type" value="Genomic_DNA"/>
</dbReference>
<comment type="subcellular location">
    <subcellularLocation>
        <location evidence="1">Cell membrane</location>
        <topology evidence="1">Multi-pass membrane protein</topology>
    </subcellularLocation>
</comment>
<sequence length="454" mass="50888">MVIDTVLWSKWLTGMTLAFHAIFATIGVGVPFMIAIAEFVGIRRKDPHYILMAKRWTRGFVISVAVGVVTGTAIGLQLSLVWPNFMRLAGNVIALPLFMEVFAFFFEAIFLGIYMYTWDRFRNPYIHWLLTIPIVVGAGMSAVFITTVNGFMNQPGGFVMEAGQFTAVHPLQAMLNTATPSKVFHVVTSAYLTGAALLAGIAAYTMLRKGPSAYHKKALKLMMAVVLVFSLLTTLAGDVSAKFLAEHQPEKLAAAEWHFETESGADLILLGWLNAEQKVMGAIHIPKALSFLAFGDFNAEVTGLEEFPLDERPPLLVHYLFDFMAGIGFAMLAVALLYFLFLFWKKRSELNKWLLRGIVFSTLLSFLGVELGWFYAEIGRQPWIIRGYMRVEEAATSSPSVRILFFLFLLLYIVLGIMCVLVLRRLFRDKPAEAELDKLMKEQHIQSMEKGEPV</sequence>
<evidence type="ECO:0000256" key="8">
    <source>
        <dbReference type="ARBA" id="ARBA00022982"/>
    </source>
</evidence>
<keyword evidence="14" id="KW-1185">Reference proteome</keyword>
<keyword evidence="7 12" id="KW-0479">Metal-binding</keyword>
<feature type="transmembrane region" description="Helical" evidence="12">
    <location>
        <begin position="183"/>
        <end position="207"/>
    </location>
</feature>
<evidence type="ECO:0000256" key="1">
    <source>
        <dbReference type="ARBA" id="ARBA00004651"/>
    </source>
</evidence>
<keyword evidence="5 12" id="KW-0349">Heme</keyword>
<evidence type="ECO:0000313" key="13">
    <source>
        <dbReference type="EMBL" id="MFB5267453.1"/>
    </source>
</evidence>
<dbReference type="PIRSF" id="PIRSF006446">
    <property type="entry name" value="Cyt_quinol_oxidase_1"/>
    <property type="match status" value="1"/>
</dbReference>
<dbReference type="PANTHER" id="PTHR30365">
    <property type="entry name" value="CYTOCHROME D UBIQUINOL OXIDASE"/>
    <property type="match status" value="1"/>
</dbReference>
<reference evidence="13 14" key="1">
    <citation type="submission" date="2024-09" db="EMBL/GenBank/DDBJ databases">
        <title>Paenibacillus zeirhizospherea sp. nov., isolated from surface of the maize (Zea mays) roots in a horticulture field, Hungary.</title>
        <authorList>
            <person name="Marton D."/>
            <person name="Farkas M."/>
            <person name="Bedics A."/>
            <person name="Toth E."/>
            <person name="Tancsics A."/>
            <person name="Boka K."/>
            <person name="Maroti G."/>
            <person name="Kriszt B."/>
            <person name="Cserhati M."/>
        </authorList>
    </citation>
    <scope>NUCLEOTIDE SEQUENCE [LARGE SCALE GENOMIC DNA]</scope>
    <source>
        <strain evidence="13 14">KCTC 33519</strain>
    </source>
</reference>
<evidence type="ECO:0000256" key="2">
    <source>
        <dbReference type="ARBA" id="ARBA00009819"/>
    </source>
</evidence>
<feature type="transmembrane region" description="Helical" evidence="12">
    <location>
        <begin position="128"/>
        <end position="152"/>
    </location>
</feature>
<evidence type="ECO:0000256" key="6">
    <source>
        <dbReference type="ARBA" id="ARBA00022692"/>
    </source>
</evidence>
<evidence type="ECO:0000256" key="10">
    <source>
        <dbReference type="ARBA" id="ARBA00023004"/>
    </source>
</evidence>
<evidence type="ECO:0000256" key="11">
    <source>
        <dbReference type="ARBA" id="ARBA00023136"/>
    </source>
</evidence>
<evidence type="ECO:0000256" key="4">
    <source>
        <dbReference type="ARBA" id="ARBA00022475"/>
    </source>
</evidence>
<keyword evidence="10 12" id="KW-0408">Iron</keyword>
<feature type="transmembrane region" description="Helical" evidence="12">
    <location>
        <begin position="60"/>
        <end position="81"/>
    </location>
</feature>
<evidence type="ECO:0000313" key="14">
    <source>
        <dbReference type="Proteomes" id="UP001580346"/>
    </source>
</evidence>
<feature type="transmembrane region" description="Helical" evidence="12">
    <location>
        <begin position="316"/>
        <end position="341"/>
    </location>
</feature>
<dbReference type="Pfam" id="PF01654">
    <property type="entry name" value="Cyt_bd_oxida_I"/>
    <property type="match status" value="1"/>
</dbReference>
<dbReference type="InterPro" id="IPR002585">
    <property type="entry name" value="Cyt-d_ubiquinol_oxidase_su_1"/>
</dbReference>
<keyword evidence="4 12" id="KW-1003">Cell membrane</keyword>
<keyword evidence="3 12" id="KW-0813">Transport</keyword>
<evidence type="ECO:0000256" key="9">
    <source>
        <dbReference type="ARBA" id="ARBA00022989"/>
    </source>
</evidence>
<gene>
    <name evidence="13" type="ORF">ACE41H_11760</name>
</gene>
<evidence type="ECO:0000256" key="12">
    <source>
        <dbReference type="PIRNR" id="PIRNR006446"/>
    </source>
</evidence>
<feature type="transmembrane region" description="Helical" evidence="12">
    <location>
        <begin position="93"/>
        <end position="116"/>
    </location>
</feature>
<proteinExistence type="inferred from homology"/>
<accession>A0ABV5ATA8</accession>
<keyword evidence="11 12" id="KW-0472">Membrane</keyword>
<feature type="transmembrane region" description="Helical" evidence="12">
    <location>
        <begin position="17"/>
        <end position="40"/>
    </location>
</feature>
<evidence type="ECO:0000256" key="5">
    <source>
        <dbReference type="ARBA" id="ARBA00022617"/>
    </source>
</evidence>
<feature type="transmembrane region" description="Helical" evidence="12">
    <location>
        <begin position="353"/>
        <end position="376"/>
    </location>
</feature>
<keyword evidence="6 12" id="KW-0812">Transmembrane</keyword>
<keyword evidence="8 12" id="KW-0249">Electron transport</keyword>
<dbReference type="RefSeq" id="WP_375355444.1">
    <property type="nucleotide sequence ID" value="NZ_JBHHMI010000008.1"/>
</dbReference>
<feature type="transmembrane region" description="Helical" evidence="12">
    <location>
        <begin position="219"/>
        <end position="237"/>
    </location>
</feature>
<organism evidence="13 14">
    <name type="scientific">Paenibacillus enshidis</name>
    <dbReference type="NCBI Taxonomy" id="1458439"/>
    <lineage>
        <taxon>Bacteria</taxon>
        <taxon>Bacillati</taxon>
        <taxon>Bacillota</taxon>
        <taxon>Bacilli</taxon>
        <taxon>Bacillales</taxon>
        <taxon>Paenibacillaceae</taxon>
        <taxon>Paenibacillus</taxon>
    </lineage>
</organism>
<comment type="similarity">
    <text evidence="2 12">Belongs to the cytochrome ubiquinol oxidase subunit 1 family.</text>
</comment>
<evidence type="ECO:0000256" key="3">
    <source>
        <dbReference type="ARBA" id="ARBA00022448"/>
    </source>
</evidence>